<evidence type="ECO:0000313" key="1">
    <source>
        <dbReference type="EnsemblProtists" id="EKX31102"/>
    </source>
</evidence>
<dbReference type="Proteomes" id="UP000011087">
    <property type="component" value="Unassembled WGS sequence"/>
</dbReference>
<reference evidence="2" key="2">
    <citation type="submission" date="2012-11" db="EMBL/GenBank/DDBJ databases">
        <authorList>
            <person name="Kuo A."/>
            <person name="Curtis B.A."/>
            <person name="Tanifuji G."/>
            <person name="Burki F."/>
            <person name="Gruber A."/>
            <person name="Irimia M."/>
            <person name="Maruyama S."/>
            <person name="Arias M.C."/>
            <person name="Ball S.G."/>
            <person name="Gile G.H."/>
            <person name="Hirakawa Y."/>
            <person name="Hopkins J.F."/>
            <person name="Rensing S.A."/>
            <person name="Schmutz J."/>
            <person name="Symeonidi A."/>
            <person name="Elias M."/>
            <person name="Eveleigh R.J."/>
            <person name="Herman E.K."/>
            <person name="Klute M.J."/>
            <person name="Nakayama T."/>
            <person name="Obornik M."/>
            <person name="Reyes-Prieto A."/>
            <person name="Armbrust E.V."/>
            <person name="Aves S.J."/>
            <person name="Beiko R.G."/>
            <person name="Coutinho P."/>
            <person name="Dacks J.B."/>
            <person name="Durnford D.G."/>
            <person name="Fast N.M."/>
            <person name="Green B.R."/>
            <person name="Grisdale C."/>
            <person name="Hempe F."/>
            <person name="Henrissat B."/>
            <person name="Hoppner M.P."/>
            <person name="Ishida K.-I."/>
            <person name="Kim E."/>
            <person name="Koreny L."/>
            <person name="Kroth P.G."/>
            <person name="Liu Y."/>
            <person name="Malik S.-B."/>
            <person name="Maier U.G."/>
            <person name="McRose D."/>
            <person name="Mock T."/>
            <person name="Neilson J.A."/>
            <person name="Onodera N.T."/>
            <person name="Poole A.M."/>
            <person name="Pritham E.J."/>
            <person name="Richards T.A."/>
            <person name="Rocap G."/>
            <person name="Roy S.W."/>
            <person name="Sarai C."/>
            <person name="Schaack S."/>
            <person name="Shirato S."/>
            <person name="Slamovits C.H."/>
            <person name="Spencer D.F."/>
            <person name="Suzuki S."/>
            <person name="Worden A.Z."/>
            <person name="Zauner S."/>
            <person name="Barry K."/>
            <person name="Bell C."/>
            <person name="Bharti A.K."/>
            <person name="Crow J.A."/>
            <person name="Grimwood J."/>
            <person name="Kramer R."/>
            <person name="Lindquist E."/>
            <person name="Lucas S."/>
            <person name="Salamov A."/>
            <person name="McFadden G.I."/>
            <person name="Lane C.E."/>
            <person name="Keeling P.J."/>
            <person name="Gray M.W."/>
            <person name="Grigoriev I.V."/>
            <person name="Archibald J.M."/>
        </authorList>
    </citation>
    <scope>NUCLEOTIDE SEQUENCE</scope>
    <source>
        <strain evidence="2">CCMP2712</strain>
    </source>
</reference>
<evidence type="ECO:0000313" key="2">
    <source>
        <dbReference type="Proteomes" id="UP000011087"/>
    </source>
</evidence>
<dbReference type="AlphaFoldDB" id="A0A0C3SHG4"/>
<organism evidence="1 2">
    <name type="scientific">Guillardia theta (strain CCMP2712)</name>
    <name type="common">Cryptophyte</name>
    <dbReference type="NCBI Taxonomy" id="905079"/>
    <lineage>
        <taxon>Eukaryota</taxon>
        <taxon>Cryptophyceae</taxon>
        <taxon>Pyrenomonadales</taxon>
        <taxon>Geminigeraceae</taxon>
        <taxon>Guillardia</taxon>
    </lineage>
</organism>
<proteinExistence type="predicted"/>
<sequence length="122" mass="13980">MCGSISRVMYEPAALDSHQKGWEMVTEKRDGIVITVFHTCEQIVEVQKFTHLVLNEFLTNYKKDSSSPSGLTCCLVVLAELGARRESVPDPRAKHDVREEEGYMMRRRVTEFYTVLTATCYN</sequence>
<name>A0A0C3SHG4_GUITC</name>
<dbReference type="OMA" id="FHTCEQI"/>
<reference evidence="2" key="1">
    <citation type="journal article" date="2012" name="Nature">
        <title>Algal genomes reveal evolutionary mosaicism and the fate of nucleomorphs.</title>
        <authorList>
            <consortium name="DOE Joint Genome Institute"/>
            <person name="Curtis B.A."/>
            <person name="Tanifuji G."/>
            <person name="Burki F."/>
            <person name="Gruber A."/>
            <person name="Irimia M."/>
            <person name="Maruyama S."/>
            <person name="Arias M.C."/>
            <person name="Ball S.G."/>
            <person name="Gile G.H."/>
            <person name="Hirakawa Y."/>
            <person name="Hopkins J.F."/>
            <person name="Kuo A."/>
            <person name="Rensing S.A."/>
            <person name="Schmutz J."/>
            <person name="Symeonidi A."/>
            <person name="Elias M."/>
            <person name="Eveleigh R.J."/>
            <person name="Herman E.K."/>
            <person name="Klute M.J."/>
            <person name="Nakayama T."/>
            <person name="Obornik M."/>
            <person name="Reyes-Prieto A."/>
            <person name="Armbrust E.V."/>
            <person name="Aves S.J."/>
            <person name="Beiko R.G."/>
            <person name="Coutinho P."/>
            <person name="Dacks J.B."/>
            <person name="Durnford D.G."/>
            <person name="Fast N.M."/>
            <person name="Green B.R."/>
            <person name="Grisdale C.J."/>
            <person name="Hempel F."/>
            <person name="Henrissat B."/>
            <person name="Hoppner M.P."/>
            <person name="Ishida K."/>
            <person name="Kim E."/>
            <person name="Koreny L."/>
            <person name="Kroth P.G."/>
            <person name="Liu Y."/>
            <person name="Malik S.B."/>
            <person name="Maier U.G."/>
            <person name="McRose D."/>
            <person name="Mock T."/>
            <person name="Neilson J.A."/>
            <person name="Onodera N.T."/>
            <person name="Poole A.M."/>
            <person name="Pritham E.J."/>
            <person name="Richards T.A."/>
            <person name="Rocap G."/>
            <person name="Roy S.W."/>
            <person name="Sarai C."/>
            <person name="Schaack S."/>
            <person name="Shirato S."/>
            <person name="Slamovits C.H."/>
            <person name="Spencer D.F."/>
            <person name="Suzuki S."/>
            <person name="Worden A.Z."/>
            <person name="Zauner S."/>
            <person name="Barry K."/>
            <person name="Bell C."/>
            <person name="Bharti A.K."/>
            <person name="Crow J.A."/>
            <person name="Grimwood J."/>
            <person name="Kramer R."/>
            <person name="Lindquist E."/>
            <person name="Lucas S."/>
            <person name="Salamov A."/>
            <person name="McFadden G.I."/>
            <person name="Lane C.E."/>
            <person name="Keeling P.J."/>
            <person name="Gray M.W."/>
            <person name="Grigoriev I.V."/>
            <person name="Archibald J.M."/>
        </authorList>
    </citation>
    <scope>NUCLEOTIDE SEQUENCE</scope>
    <source>
        <strain evidence="2">CCMP2712</strain>
    </source>
</reference>
<dbReference type="EnsemblProtists" id="EKX31102">
    <property type="protein sequence ID" value="EKX31102"/>
    <property type="gene ID" value="GUITHDRAFT_149505"/>
</dbReference>
<keyword evidence="2" id="KW-1185">Reference proteome</keyword>
<accession>A0A0C3SHG4</accession>
<reference evidence="1" key="3">
    <citation type="submission" date="2015-06" db="UniProtKB">
        <authorList>
            <consortium name="EnsemblProtists"/>
        </authorList>
    </citation>
    <scope>IDENTIFICATION</scope>
</reference>
<protein>
    <submittedName>
        <fullName evidence="1">Uncharacterized protein</fullName>
    </submittedName>
</protein>